<gene>
    <name evidence="2" type="ORF">ACHAW5_000489</name>
</gene>
<reference evidence="2 3" key="1">
    <citation type="submission" date="2024-10" db="EMBL/GenBank/DDBJ databases">
        <title>Updated reference genomes for cyclostephanoid diatoms.</title>
        <authorList>
            <person name="Roberts W.R."/>
            <person name="Alverson A.J."/>
        </authorList>
    </citation>
    <scope>NUCLEOTIDE SEQUENCE [LARGE SCALE GENOMIC DNA]</scope>
    <source>
        <strain evidence="2 3">AJA276-08</strain>
    </source>
</reference>
<evidence type="ECO:0000313" key="2">
    <source>
        <dbReference type="EMBL" id="KAL3764614.1"/>
    </source>
</evidence>
<dbReference type="Proteomes" id="UP001530315">
    <property type="component" value="Unassembled WGS sequence"/>
</dbReference>
<dbReference type="AlphaFoldDB" id="A0ABD3MKP5"/>
<accession>A0ABD3MKP5</accession>
<feature type="signal peptide" evidence="1">
    <location>
        <begin position="1"/>
        <end position="30"/>
    </location>
</feature>
<keyword evidence="1" id="KW-0732">Signal</keyword>
<comment type="caution">
    <text evidence="2">The sequence shown here is derived from an EMBL/GenBank/DDBJ whole genome shotgun (WGS) entry which is preliminary data.</text>
</comment>
<dbReference type="PANTHER" id="PTHR35866:SF1">
    <property type="entry name" value="YKGJ FAMILY CYSTEINE CLUSTER PROTEIN"/>
    <property type="match status" value="1"/>
</dbReference>
<organism evidence="2 3">
    <name type="scientific">Stephanodiscus triporus</name>
    <dbReference type="NCBI Taxonomy" id="2934178"/>
    <lineage>
        <taxon>Eukaryota</taxon>
        <taxon>Sar</taxon>
        <taxon>Stramenopiles</taxon>
        <taxon>Ochrophyta</taxon>
        <taxon>Bacillariophyta</taxon>
        <taxon>Coscinodiscophyceae</taxon>
        <taxon>Thalassiosirophycidae</taxon>
        <taxon>Stephanodiscales</taxon>
        <taxon>Stephanodiscaceae</taxon>
        <taxon>Stephanodiscus</taxon>
    </lineage>
</organism>
<dbReference type="InterPro" id="IPR005358">
    <property type="entry name" value="Puta_zinc/iron-chelating_dom"/>
</dbReference>
<protein>
    <recommendedName>
        <fullName evidence="4">YkgJ family cysteine cluster protein</fullName>
    </recommendedName>
</protein>
<evidence type="ECO:0000313" key="3">
    <source>
        <dbReference type="Proteomes" id="UP001530315"/>
    </source>
</evidence>
<dbReference type="PANTHER" id="PTHR35866">
    <property type="entry name" value="PUTATIVE-RELATED"/>
    <property type="match status" value="1"/>
</dbReference>
<name>A0ABD3MKP5_9STRA</name>
<proteinExistence type="predicted"/>
<evidence type="ECO:0008006" key="4">
    <source>
        <dbReference type="Google" id="ProtNLM"/>
    </source>
</evidence>
<feature type="chain" id="PRO_5044822300" description="YkgJ family cysteine cluster protein" evidence="1">
    <location>
        <begin position="31"/>
        <end position="251"/>
    </location>
</feature>
<evidence type="ECO:0000256" key="1">
    <source>
        <dbReference type="SAM" id="SignalP"/>
    </source>
</evidence>
<dbReference type="Pfam" id="PF03692">
    <property type="entry name" value="CxxCxxCC"/>
    <property type="match status" value="1"/>
</dbReference>
<keyword evidence="3" id="KW-1185">Reference proteome</keyword>
<dbReference type="EMBL" id="JALLAZ020001769">
    <property type="protein sequence ID" value="KAL3764614.1"/>
    <property type="molecule type" value="Genomic_DNA"/>
</dbReference>
<sequence>MTSSPHGAAMRHKFLLTVAFLLTDYCRALANKPSLQKIRSAAVKRGPWYGDGLKFECTSCGKCCKVDGDVWLAPEEVEQIMAHLGYVDSDKDTSIDNFRKKYVRAEVTNGDQSQSWMCLKRKENACIFLDQGGQCSIYVKRPVQCSTYPFWPSLLKNKAAWEDESVVPDNIVIEGTHDRHWSPGLGGCEGIILDKSYSTSVESVSNAASLNVENDGCSSVTRQEIESKKKVAKKHWNRFPVDEIKETTWYL</sequence>